<dbReference type="EMBL" id="AMZH03005317">
    <property type="protein sequence ID" value="RRT66730.1"/>
    <property type="molecule type" value="Genomic_DNA"/>
</dbReference>
<dbReference type="InterPro" id="IPR005069">
    <property type="entry name" value="Nucl-diP-sugar_transferase"/>
</dbReference>
<gene>
    <name evidence="3" type="ORF">B296_00033758</name>
</gene>
<accession>A0A426ZS06</accession>
<dbReference type="Proteomes" id="UP000287651">
    <property type="component" value="Unassembled WGS sequence"/>
</dbReference>
<comment type="caution">
    <text evidence="3">The sequence shown here is derived from an EMBL/GenBank/DDBJ whole genome shotgun (WGS) entry which is preliminary data.</text>
</comment>
<proteinExistence type="predicted"/>
<feature type="non-terminal residue" evidence="3">
    <location>
        <position position="1"/>
    </location>
</feature>
<dbReference type="Pfam" id="PF03407">
    <property type="entry name" value="Nucleotid_trans"/>
    <property type="match status" value="1"/>
</dbReference>
<name>A0A426ZS06_ENSVE</name>
<feature type="compositionally biased region" description="Basic and acidic residues" evidence="1">
    <location>
        <begin position="9"/>
        <end position="20"/>
    </location>
</feature>
<dbReference type="PANTHER" id="PTHR46038:SF16">
    <property type="entry name" value="GLYCOSYLTRANSFERASE"/>
    <property type="match status" value="1"/>
</dbReference>
<feature type="domain" description="Nucleotide-diphospho-sugar transferase" evidence="2">
    <location>
        <begin position="128"/>
        <end position="257"/>
    </location>
</feature>
<feature type="region of interest" description="Disordered" evidence="1">
    <location>
        <begin position="1"/>
        <end position="20"/>
    </location>
</feature>
<dbReference type="AlphaFoldDB" id="A0A426ZS06"/>
<reference evidence="3 4" key="1">
    <citation type="journal article" date="2014" name="Agronomy (Basel)">
        <title>A Draft Genome Sequence for Ensete ventricosum, the Drought-Tolerant Tree Against Hunger.</title>
        <authorList>
            <person name="Harrison J."/>
            <person name="Moore K.A."/>
            <person name="Paszkiewicz K."/>
            <person name="Jones T."/>
            <person name="Grant M."/>
            <person name="Ambacheew D."/>
            <person name="Muzemil S."/>
            <person name="Studholme D.J."/>
        </authorList>
    </citation>
    <scope>NUCLEOTIDE SEQUENCE [LARGE SCALE GENOMIC DNA]</scope>
</reference>
<evidence type="ECO:0000313" key="4">
    <source>
        <dbReference type="Proteomes" id="UP000287651"/>
    </source>
</evidence>
<evidence type="ECO:0000259" key="2">
    <source>
        <dbReference type="Pfam" id="PF03407"/>
    </source>
</evidence>
<organism evidence="3 4">
    <name type="scientific">Ensete ventricosum</name>
    <name type="common">Abyssinian banana</name>
    <name type="synonym">Musa ensete</name>
    <dbReference type="NCBI Taxonomy" id="4639"/>
    <lineage>
        <taxon>Eukaryota</taxon>
        <taxon>Viridiplantae</taxon>
        <taxon>Streptophyta</taxon>
        <taxon>Embryophyta</taxon>
        <taxon>Tracheophyta</taxon>
        <taxon>Spermatophyta</taxon>
        <taxon>Magnoliopsida</taxon>
        <taxon>Liliopsida</taxon>
        <taxon>Zingiberales</taxon>
        <taxon>Musaceae</taxon>
        <taxon>Ensete</taxon>
    </lineage>
</organism>
<evidence type="ECO:0000256" key="1">
    <source>
        <dbReference type="SAM" id="MobiDB-lite"/>
    </source>
</evidence>
<dbReference type="InterPro" id="IPR044821">
    <property type="entry name" value="At1g28695/At4g15970-like"/>
</dbReference>
<protein>
    <recommendedName>
        <fullName evidence="2">Nucleotide-diphospho-sugar transferase domain-containing protein</fullName>
    </recommendedName>
</protein>
<sequence>LANGEETVAGDRGEDSNGRWEEAAGIRQGLRQWMAGVAGRRWREQQQRCWICRKVGSARQKGAVNAATGAKEEGAAAELALAGGRGGGGLRGEGGRVEQRRWWKCRGRKRWSAGEVAEGEGSGNGCAWQADVDIMWFRNPLPFFYPDGDFQISCDNFLGDPTDLKNWPNNGFNYVKSNNRSIEFYKYWYSSRARYPGVHEQNVLNIIKYHQHVREIGVRIRFLNTKHFGGFCEPSKDLNKVCTMHANCCIGLQRKISYHQALAVTRKRNITSKILDTLHFPVLLIHEYPSSAKFWNRKTLRNAAG</sequence>
<dbReference type="PANTHER" id="PTHR46038">
    <property type="entry name" value="EXPRESSED PROTEIN-RELATED"/>
    <property type="match status" value="1"/>
</dbReference>
<evidence type="ECO:0000313" key="3">
    <source>
        <dbReference type="EMBL" id="RRT66730.1"/>
    </source>
</evidence>